<evidence type="ECO:0000313" key="2">
    <source>
        <dbReference type="Proteomes" id="UP000078356"/>
    </source>
</evidence>
<dbReference type="RefSeq" id="WP_064309119.1">
    <property type="nucleotide sequence ID" value="NZ_LWCR01000056.1"/>
</dbReference>
<dbReference type="Proteomes" id="UP000078356">
    <property type="component" value="Unassembled WGS sequence"/>
</dbReference>
<dbReference type="EMBL" id="LWCR01000056">
    <property type="protein sequence ID" value="OAN24857.1"/>
    <property type="molecule type" value="Genomic_DNA"/>
</dbReference>
<dbReference type="OrthoDB" id="5296182at2"/>
<gene>
    <name evidence="1" type="ORF">A4V15_07320</name>
</gene>
<accession>A0A178L5M3</accession>
<name>A0A178L5M3_9PSED</name>
<evidence type="ECO:0008006" key="3">
    <source>
        <dbReference type="Google" id="ProtNLM"/>
    </source>
</evidence>
<proteinExistence type="predicted"/>
<sequence>MGARRFLFAALLLAPLVQAAEPLPPGEKPLPDEIKVIRYQAGDQTIEETSIRGVLQSTRVIPKHGAPYELVPADGSSTAANDKPTLHVPSWRLFSW</sequence>
<dbReference type="InterPro" id="IPR021357">
    <property type="entry name" value="DUF2782"/>
</dbReference>
<dbReference type="AlphaFoldDB" id="A0A178L5M3"/>
<organism evidence="1 2">
    <name type="scientific">Pseudomonas oryzihabitans</name>
    <dbReference type="NCBI Taxonomy" id="47885"/>
    <lineage>
        <taxon>Bacteria</taxon>
        <taxon>Pseudomonadati</taxon>
        <taxon>Pseudomonadota</taxon>
        <taxon>Gammaproteobacteria</taxon>
        <taxon>Pseudomonadales</taxon>
        <taxon>Pseudomonadaceae</taxon>
        <taxon>Pseudomonas</taxon>
    </lineage>
</organism>
<evidence type="ECO:0000313" key="1">
    <source>
        <dbReference type="EMBL" id="OAN24857.1"/>
    </source>
</evidence>
<dbReference type="Gene3D" id="2.20.130.30">
    <property type="entry name" value="Protein of unknown function DUF2782"/>
    <property type="match status" value="1"/>
</dbReference>
<protein>
    <recommendedName>
        <fullName evidence="3">DUF2782 domain-containing protein</fullName>
    </recommendedName>
</protein>
<dbReference type="Pfam" id="PF11191">
    <property type="entry name" value="DUF2782"/>
    <property type="match status" value="1"/>
</dbReference>
<comment type="caution">
    <text evidence="1">The sequence shown here is derived from an EMBL/GenBank/DDBJ whole genome shotgun (WGS) entry which is preliminary data.</text>
</comment>
<reference evidence="1 2" key="1">
    <citation type="submission" date="2016-04" db="EMBL/GenBank/DDBJ databases">
        <title>Draft Genome Sequences of Staphylococcus capitis Strain H36, S. capitis Strain H65, S. cohnii Strain H62, S. hominis Strain H69, Mycobacterium iranicum Strain H39, Plantibacter sp. Strain H53, Pseudomonas oryzihabitans Strain H72, and Microbacterium sp. Strain H83, isolated from residential settings.</title>
        <authorList>
            <person name="Lymperopoulou D."/>
            <person name="Adams R.I."/>
            <person name="Lindow S."/>
            <person name="Coil D.A."/>
            <person name="Jospin G."/>
            <person name="Eisen J.A."/>
        </authorList>
    </citation>
    <scope>NUCLEOTIDE SEQUENCE [LARGE SCALE GENOMIC DNA]</scope>
    <source>
        <strain evidence="1 2">H72</strain>
    </source>
</reference>